<dbReference type="Proteomes" id="UP000198211">
    <property type="component" value="Unassembled WGS sequence"/>
</dbReference>
<name>A0A225VJG8_9STRA</name>
<organism evidence="1 2">
    <name type="scientific">Phytophthora megakarya</name>
    <dbReference type="NCBI Taxonomy" id="4795"/>
    <lineage>
        <taxon>Eukaryota</taxon>
        <taxon>Sar</taxon>
        <taxon>Stramenopiles</taxon>
        <taxon>Oomycota</taxon>
        <taxon>Peronosporomycetes</taxon>
        <taxon>Peronosporales</taxon>
        <taxon>Peronosporaceae</taxon>
        <taxon>Phytophthora</taxon>
    </lineage>
</organism>
<dbReference type="AlphaFoldDB" id="A0A225VJG8"/>
<comment type="caution">
    <text evidence="1">The sequence shown here is derived from an EMBL/GenBank/DDBJ whole genome shotgun (WGS) entry which is preliminary data.</text>
</comment>
<evidence type="ECO:0000313" key="1">
    <source>
        <dbReference type="EMBL" id="OWZ04660.1"/>
    </source>
</evidence>
<protein>
    <submittedName>
        <fullName evidence="1">Uncharacterized protein</fullName>
    </submittedName>
</protein>
<accession>A0A225VJG8</accession>
<reference evidence="2" key="1">
    <citation type="submission" date="2017-03" db="EMBL/GenBank/DDBJ databases">
        <title>Phytopthora megakarya and P. palmivora, two closely related causual agents of cacao black pod achieved similar genome size and gene model numbers by different mechanisms.</title>
        <authorList>
            <person name="Ali S."/>
            <person name="Shao J."/>
            <person name="Larry D.J."/>
            <person name="Kronmiller B."/>
            <person name="Shen D."/>
            <person name="Strem M.D."/>
            <person name="Melnick R.L."/>
            <person name="Guiltinan M.J."/>
            <person name="Tyler B.M."/>
            <person name="Meinhardt L.W."/>
            <person name="Bailey B.A."/>
        </authorList>
    </citation>
    <scope>NUCLEOTIDE SEQUENCE [LARGE SCALE GENOMIC DNA]</scope>
    <source>
        <strain evidence="2">zdho120</strain>
    </source>
</reference>
<sequence>MQGWFASILRVKSALKWLHRNYKKDDYPDKLQVLGDTKFDLKTAEAVITPLPYTSYRLQQDENTVGDVVSYVTMQPEIQVASAAALTGEPELGIWNVNPKFRSPEPCDRAPLFQEGEAWRGPKR</sequence>
<proteinExistence type="predicted"/>
<gene>
    <name evidence="1" type="ORF">PHMEG_00023398</name>
</gene>
<evidence type="ECO:0000313" key="2">
    <source>
        <dbReference type="Proteomes" id="UP000198211"/>
    </source>
</evidence>
<keyword evidence="2" id="KW-1185">Reference proteome</keyword>
<dbReference type="EMBL" id="NBNE01004843">
    <property type="protein sequence ID" value="OWZ04660.1"/>
    <property type="molecule type" value="Genomic_DNA"/>
</dbReference>